<keyword evidence="3" id="KW-0808">Transferase</keyword>
<sequence>MMPLRCGALIKVEIKENHDVIIKSPYEMVTIFELLDGANDVEITPCPEDRLNPNKTWDARSLRLFPNESAVSEKQLNASLSFAKGAVQASLSRAAVEWLVLTANLTTLIQQINEMPFGVDEILLESLQISDDIDMPGRFTSKCLAQGQNTDFITRMSHWTYGEKEGCKSRYIRNALCVLGVEDLHSLSQYPNIMANKMLPEFDYAIVECVHEMIFNRTFLGQVDHPLDTEYYSNMVNVKYHKNRKRPDPSYVLNCRPRTIEWQQYPYP</sequence>
<evidence type="ECO:0000313" key="7">
    <source>
        <dbReference type="Proteomes" id="UP000024635"/>
    </source>
</evidence>
<comment type="caution">
    <text evidence="6">The sequence shown here is derived from an EMBL/GenBank/DDBJ whole genome shotgun (WGS) entry which is preliminary data.</text>
</comment>
<dbReference type="Pfam" id="PF02485">
    <property type="entry name" value="Branch"/>
    <property type="match status" value="1"/>
</dbReference>
<dbReference type="Proteomes" id="UP000024635">
    <property type="component" value="Unassembled WGS sequence"/>
</dbReference>
<keyword evidence="2" id="KW-0328">Glycosyltransferase</keyword>
<dbReference type="OrthoDB" id="2019572at2759"/>
<dbReference type="InterPro" id="IPR003406">
    <property type="entry name" value="Glyco_trans_14"/>
</dbReference>
<dbReference type="GO" id="GO:0016020">
    <property type="term" value="C:membrane"/>
    <property type="evidence" value="ECO:0007669"/>
    <property type="project" value="UniProtKB-SubCell"/>
</dbReference>
<keyword evidence="5" id="KW-0325">Glycoprotein</keyword>
<dbReference type="EMBL" id="JARK01001395">
    <property type="protein sequence ID" value="EYC09606.1"/>
    <property type="molecule type" value="Genomic_DNA"/>
</dbReference>
<evidence type="ECO:0000256" key="1">
    <source>
        <dbReference type="ARBA" id="ARBA00004606"/>
    </source>
</evidence>
<comment type="subcellular location">
    <subcellularLocation>
        <location evidence="1">Membrane</location>
        <topology evidence="1">Single-pass type II membrane protein</topology>
    </subcellularLocation>
</comment>
<dbReference type="AlphaFoldDB" id="A0A016U3T2"/>
<evidence type="ECO:0000313" key="6">
    <source>
        <dbReference type="EMBL" id="EYC09606.1"/>
    </source>
</evidence>
<dbReference type="STRING" id="53326.A0A016U3T2"/>
<gene>
    <name evidence="6" type="primary">Acey_s0059.g2961</name>
    <name evidence="6" type="ORF">Y032_0059g2961</name>
</gene>
<protein>
    <recommendedName>
        <fullName evidence="8">Core-2/I-Branching enzyme</fullName>
    </recommendedName>
</protein>
<evidence type="ECO:0008006" key="8">
    <source>
        <dbReference type="Google" id="ProtNLM"/>
    </source>
</evidence>
<dbReference type="GO" id="GO:0016757">
    <property type="term" value="F:glycosyltransferase activity"/>
    <property type="evidence" value="ECO:0007669"/>
    <property type="project" value="UniProtKB-KW"/>
</dbReference>
<evidence type="ECO:0000256" key="5">
    <source>
        <dbReference type="ARBA" id="ARBA00023180"/>
    </source>
</evidence>
<evidence type="ECO:0000256" key="4">
    <source>
        <dbReference type="ARBA" id="ARBA00023136"/>
    </source>
</evidence>
<name>A0A016U3T2_9BILA</name>
<keyword evidence="4" id="KW-0472">Membrane</keyword>
<evidence type="ECO:0000256" key="3">
    <source>
        <dbReference type="ARBA" id="ARBA00022679"/>
    </source>
</evidence>
<evidence type="ECO:0000256" key="2">
    <source>
        <dbReference type="ARBA" id="ARBA00022676"/>
    </source>
</evidence>
<accession>A0A016U3T2</accession>
<dbReference type="PANTHER" id="PTHR46671:SF7">
    <property type="entry name" value="CORE-2_I-BRANCHING ENZYME"/>
    <property type="match status" value="1"/>
</dbReference>
<reference evidence="7" key="1">
    <citation type="journal article" date="2015" name="Nat. Genet.">
        <title>The genome and transcriptome of the zoonotic hookworm Ancylostoma ceylanicum identify infection-specific gene families.</title>
        <authorList>
            <person name="Schwarz E.M."/>
            <person name="Hu Y."/>
            <person name="Antoshechkin I."/>
            <person name="Miller M.M."/>
            <person name="Sternberg P.W."/>
            <person name="Aroian R.V."/>
        </authorList>
    </citation>
    <scope>NUCLEOTIDE SEQUENCE</scope>
    <source>
        <strain evidence="7">HY135</strain>
    </source>
</reference>
<keyword evidence="7" id="KW-1185">Reference proteome</keyword>
<organism evidence="6 7">
    <name type="scientific">Ancylostoma ceylanicum</name>
    <dbReference type="NCBI Taxonomy" id="53326"/>
    <lineage>
        <taxon>Eukaryota</taxon>
        <taxon>Metazoa</taxon>
        <taxon>Ecdysozoa</taxon>
        <taxon>Nematoda</taxon>
        <taxon>Chromadorea</taxon>
        <taxon>Rhabditida</taxon>
        <taxon>Rhabditina</taxon>
        <taxon>Rhabditomorpha</taxon>
        <taxon>Strongyloidea</taxon>
        <taxon>Ancylostomatidae</taxon>
        <taxon>Ancylostomatinae</taxon>
        <taxon>Ancylostoma</taxon>
    </lineage>
</organism>
<proteinExistence type="predicted"/>
<dbReference type="PANTHER" id="PTHR46671">
    <property type="entry name" value="PROTEIN CBG11221"/>
    <property type="match status" value="1"/>
</dbReference>